<dbReference type="Proteomes" id="UP000689195">
    <property type="component" value="Unassembled WGS sequence"/>
</dbReference>
<gene>
    <name evidence="2" type="ORF">PPENT_87.1.T1240171</name>
</gene>
<dbReference type="OrthoDB" id="308006at2759"/>
<feature type="transmembrane region" description="Helical" evidence="1">
    <location>
        <begin position="636"/>
        <end position="655"/>
    </location>
</feature>
<feature type="transmembrane region" description="Helical" evidence="1">
    <location>
        <begin position="676"/>
        <end position="693"/>
    </location>
</feature>
<name>A0A8S1XHL5_9CILI</name>
<accession>A0A8S1XHL5</accession>
<feature type="transmembrane region" description="Helical" evidence="1">
    <location>
        <begin position="586"/>
        <end position="606"/>
    </location>
</feature>
<evidence type="ECO:0000313" key="3">
    <source>
        <dbReference type="Proteomes" id="UP000689195"/>
    </source>
</evidence>
<proteinExistence type="predicted"/>
<feature type="transmembrane region" description="Helical" evidence="1">
    <location>
        <begin position="425"/>
        <end position="447"/>
    </location>
</feature>
<protein>
    <recommendedName>
        <fullName evidence="4">Transmembrane protein</fullName>
    </recommendedName>
</protein>
<evidence type="ECO:0000256" key="1">
    <source>
        <dbReference type="SAM" id="Phobius"/>
    </source>
</evidence>
<dbReference type="EMBL" id="CAJJDO010000124">
    <property type="protein sequence ID" value="CAD8200497.1"/>
    <property type="molecule type" value="Genomic_DNA"/>
</dbReference>
<keyword evidence="1" id="KW-0472">Membrane</keyword>
<evidence type="ECO:0000313" key="2">
    <source>
        <dbReference type="EMBL" id="CAD8200497.1"/>
    </source>
</evidence>
<organism evidence="2 3">
    <name type="scientific">Paramecium pentaurelia</name>
    <dbReference type="NCBI Taxonomy" id="43138"/>
    <lineage>
        <taxon>Eukaryota</taxon>
        <taxon>Sar</taxon>
        <taxon>Alveolata</taxon>
        <taxon>Ciliophora</taxon>
        <taxon>Intramacronucleata</taxon>
        <taxon>Oligohymenophorea</taxon>
        <taxon>Peniculida</taxon>
        <taxon>Parameciidae</taxon>
        <taxon>Paramecium</taxon>
    </lineage>
</organism>
<comment type="caution">
    <text evidence="2">The sequence shown here is derived from an EMBL/GenBank/DDBJ whole genome shotgun (WGS) entry which is preliminary data.</text>
</comment>
<feature type="transmembrane region" description="Helical" evidence="1">
    <location>
        <begin position="699"/>
        <end position="725"/>
    </location>
</feature>
<sequence>MSIEKDCLIIFDEKEEIPFQIEIEDQKNKQYLTYPLSLDKFDIIRFISKTQKYQLIKKIEYMKKYIEIVEQPLQFTQKINQNLENYLPDVMFGPKSLQPNAGQYGFLKEYQTQVLQQSQAQISFEQNTTNIPGSNVAILIYKGETYKSLTNQLQKYSNEQTKVKPIILINGKSAFKKLMRSNEALFLDFYQTKYVPFQQKFMTSNHHSIYFQIENEIGYFFVFGRQLEQLDLIKWIYQGILKLIQPKFVVIASSNDVFLENINILQLFTILENDKYFGISCLKKIKYNGRFWNSQQGDFADIALKLDSMFKIKQFHNPLSCIYEWSRIEPIINDYIRKLESEYFTNSWALGYNSILPRIMIEYSGKELKIITNYIIEQQFSENQFEIVFNQFCEYQQNINNQLRKCRFHLFKNVFQWIISKIQVLYNYFGISICFFFSFQCPYQLIYNLFEESIGYTALAVILPIFYTINVLLFLLLTQLYHFNDKIIEKGYDQEIVMMAQKNQKQEFLFQTSVSSLNIDVLFTKEYDKQNEINFEVQEDEYVKNTSYSMDNELLQKDELYFLYKFPQLKYISVYINYLIDTQNYLDFGVTAFIFANLIIIHGKILLTEQSNYEIILLIFVLFVLIFQLTTKKLGIGWIFVKFSMITYFWQFLQVSKQVTSAPQRSIEKRKLGTQLMLNFILFYTFIAIESYYNYSGYILIGVFGYLALVYIIIGVFAFIQYICYNSSIPKEKKIWEGQNFVENYTLNHKLHQDANHILVENTRKLVADTTQGKKAQQLMLQTQLMNDQGYINLTNTIRIQIKEELEKHYNVTQFDLNQIKKLAETAIIQQIQAQYKDQKNQNLIKKAEDTTQTQQGIQQNQNEKQQQQNSKLNQDLLNSCKQSDIKKIDSNIQKLSEIKQEDMLESNRNKFNQFGQSKK</sequence>
<evidence type="ECO:0008006" key="4">
    <source>
        <dbReference type="Google" id="ProtNLM"/>
    </source>
</evidence>
<reference evidence="2" key="1">
    <citation type="submission" date="2021-01" db="EMBL/GenBank/DDBJ databases">
        <authorList>
            <consortium name="Genoscope - CEA"/>
            <person name="William W."/>
        </authorList>
    </citation>
    <scope>NUCLEOTIDE SEQUENCE</scope>
</reference>
<feature type="transmembrane region" description="Helical" evidence="1">
    <location>
        <begin position="453"/>
        <end position="477"/>
    </location>
</feature>
<keyword evidence="1" id="KW-0812">Transmembrane</keyword>
<keyword evidence="1" id="KW-1133">Transmembrane helix</keyword>
<keyword evidence="3" id="KW-1185">Reference proteome</keyword>
<feature type="transmembrane region" description="Helical" evidence="1">
    <location>
        <begin position="613"/>
        <end position="630"/>
    </location>
</feature>
<dbReference type="AlphaFoldDB" id="A0A8S1XHL5"/>